<dbReference type="Proteomes" id="UP000011885">
    <property type="component" value="Unassembled WGS sequence"/>
</dbReference>
<protein>
    <submittedName>
        <fullName evidence="1">Type II DNA modification enzyme</fullName>
    </submittedName>
</protein>
<organism evidence="1 2">
    <name type="scientific">Rhodopirellula sallentina SM41</name>
    <dbReference type="NCBI Taxonomy" id="1263870"/>
    <lineage>
        <taxon>Bacteria</taxon>
        <taxon>Pseudomonadati</taxon>
        <taxon>Planctomycetota</taxon>
        <taxon>Planctomycetia</taxon>
        <taxon>Pirellulales</taxon>
        <taxon>Pirellulaceae</taxon>
        <taxon>Rhodopirellula</taxon>
    </lineage>
</organism>
<comment type="caution">
    <text evidence="1">The sequence shown here is derived from an EMBL/GenBank/DDBJ whole genome shotgun (WGS) entry which is preliminary data.</text>
</comment>
<dbReference type="RefSeq" id="WP_008678652.1">
    <property type="nucleotide sequence ID" value="NZ_ANOH01000186.1"/>
</dbReference>
<gene>
    <name evidence="1" type="ORF">RSSM_02643</name>
</gene>
<evidence type="ECO:0000313" key="1">
    <source>
        <dbReference type="EMBL" id="EMI55916.1"/>
    </source>
</evidence>
<feature type="non-terminal residue" evidence="1">
    <location>
        <position position="239"/>
    </location>
</feature>
<dbReference type="EMBL" id="ANOH01000186">
    <property type="protein sequence ID" value="EMI55916.1"/>
    <property type="molecule type" value="Genomic_DNA"/>
</dbReference>
<keyword evidence="2" id="KW-1185">Reference proteome</keyword>
<reference evidence="1 2" key="1">
    <citation type="journal article" date="2013" name="Mar. Genomics">
        <title>Expression of sulfatases in Rhodopirellula baltica and the diversity of sulfatases in the genus Rhodopirellula.</title>
        <authorList>
            <person name="Wegner C.E."/>
            <person name="Richter-Heitmann T."/>
            <person name="Klindworth A."/>
            <person name="Klockow C."/>
            <person name="Richter M."/>
            <person name="Achstetter T."/>
            <person name="Glockner F.O."/>
            <person name="Harder J."/>
        </authorList>
    </citation>
    <scope>NUCLEOTIDE SEQUENCE [LARGE SCALE GENOMIC DNA]</scope>
    <source>
        <strain evidence="1 2">SM41</strain>
    </source>
</reference>
<proteinExistence type="predicted"/>
<accession>M5UDI5</accession>
<evidence type="ECO:0000313" key="2">
    <source>
        <dbReference type="Proteomes" id="UP000011885"/>
    </source>
</evidence>
<dbReference type="AlphaFoldDB" id="M5UDI5"/>
<sequence>MAKSKSAFQTIRTEGALFPPDILQRIASLKVNGTRLDDYHLPPGFKVKEAITASWNSLRAHWSNFQEARESLDETDTGTAITNDRWLLPLFKELDYGRLTTEKSPVIEEKSYPIERFYNHTPIHLIGCNLPLDRRTRGARGAATASPHSMMQEFLNRSDDHLWAFVSNGRHLRILRDNISLSRQAFVEFDLEAMMEGEVYSDFALLWLLCHQSRVEADQPEQCWLEKWSQLAREQGTQG</sequence>
<name>M5UDI5_9BACT</name>